<evidence type="ECO:0000313" key="11">
    <source>
        <dbReference type="EMBL" id="OQR69619.1"/>
    </source>
</evidence>
<protein>
    <recommendedName>
        <fullName evidence="1">DNA-directed DNA polymerase</fullName>
        <ecNumber evidence="1">2.7.7.7</ecNumber>
    </recommendedName>
</protein>
<dbReference type="InterPro" id="IPR019760">
    <property type="entry name" value="DNA-dir_DNA_pol_A_CS"/>
</dbReference>
<dbReference type="Pfam" id="PF00476">
    <property type="entry name" value="DNA_pol_A"/>
    <property type="match status" value="1"/>
</dbReference>
<dbReference type="Gene3D" id="1.20.1060.10">
    <property type="entry name" value="Taq DNA Polymerase, Chain T, domain 4"/>
    <property type="match status" value="1"/>
</dbReference>
<keyword evidence="5" id="KW-0067">ATP-binding</keyword>
<dbReference type="Pfam" id="PF20470">
    <property type="entry name" value="HTH_61"/>
    <property type="match status" value="1"/>
</dbReference>
<feature type="compositionally biased region" description="Polar residues" evidence="8">
    <location>
        <begin position="929"/>
        <end position="960"/>
    </location>
</feature>
<feature type="compositionally biased region" description="Polar residues" evidence="8">
    <location>
        <begin position="1032"/>
        <end position="1047"/>
    </location>
</feature>
<sequence length="2025" mass="224665">MADVKRLSQLGSQELHQLEDISQWGLPSAIVDNYQEKGVTRMFPWQVQCLMSSGVLQGKNLVYSAPTSAGKTLVAELLMLKRVLETRKKAIMILPFVSVTREKMFYFQNLFSSGGLRVGGYMGSHFPVGGFQTVDIAVCTIEKANALVNKLLQENELDLLCCVVVDELHMLGEPQRGYLLELLLTKLLYDQRHSCSSSIQLIGMSATLPNLDLVAHWLDASIYRTEYRPVPLTECVKVGSAPPLNVITGQVAEVPVLRCALPRSVDDPDGCLGLVIRTVSQGFGVLMFLPTKTWCEKMSQQIARAFLAVGKPSSEPENVDPELLQLGADLRAINKRNELQEVLEKLRQTPAGLDENLKKTIPYGVAFHHAGLTYDERDIIENAFKAGVLNVLTATSTLSSGVNLPARRVLIRTPIFARQLLDVLTYKQMIGRAGRKGIDDRGESILICKDHEREQAMRLATMKLAPVQSCLASRGSVSSAFKRAILEVVASGMATTLSEVESYTKCTFLNECEQAALSQRVADEGRHENGYMACLAADACIEFLVKNDFIQVLPEESGVRAVTPTKLAQAVLASSLSPDQALLVLRELRKCRENFVLENDLHIIYEVTPYFISEQASIDYSVLSEFFDALSEDRRRVANLIGFDLGYVYKCIRGAASKRDKEMQEPLHRRFYVALALNELVQEVSLADVSAKFGLQKGMLQNLQQSAATFAGMMAIFCKRLGWHNLELLIAQFQKRLHFGVQQELCELLQLVPMTAQAARILFNAGFIALPELARAELHEVEAAFRSARVYQGKYVDFQEGESSADVRWIYLNGFDGVTEREAARLLIDQARKTLHDWLGVKVDFERKEQALSQQPLAKDHQQETNDGADNDTDQNAPLDTSTKQALVDGATEKANTLQRHQEAEPSQTACHRQSGTVQAIAELKLTETTTPSRSCTSHGSDLSATLKQSKTLTERSTNPVHHENDVRTGGQASTKTQLDGSATTSEKNNEKSRVSLNSSRIMGENSFHEGVEHCSTPTRNPTKDKREEVKQSTNLQTTSVASNTAHSAFHDYESLKRSKRYPSTEGVEDTSAAGQPSVQRSSIENAEEDSIFGEVKTQQRDQPQVPEKNGSMDMRDSSLFDDIDTQPDDTPTIQEHQPANIRSRRPSMAKRLTNANPAASVRVTPTKIRMLEEEGQKIQVALRASKKRCLEEECTNGEKKSKPNSSPSFDGDMKLERRSASEDSMAFFNSSQLKDITQNAKNALADRLPRVASENDSDLIFDCVLTCQRGLSNEAANGDDVLPQEVEASADAVDMVSTLTGPSKMQTNSVQDSDSDLFSDGENALPIAAAKEPIGDNFSEDESSLDLHLTSSSSSLTFIPSKDSSSLLETGGELRCVRELTEAELFRQIEAAGRRFSLSLETEPAESSVRIEPAILGSRTPSTANAGLSVGSRRLVGFCVAVKSDEGIFYTLRERDERNAMLLKKILEPSCVYTIAVLDCLNQLKTVMVTLGLVPDSENVRFEVEKIGIDLHMDAGIAHWLLDSSACSCPSLENLCQQYCPMLTDKVGKSRSTSVPRSCIESCLHLSILKAARHHLSTMSISQEVFRREMRICVVLARIDLNGFGYDDKTCEAQVNAMRDLQLQLESKMACRAQRAFKISSPTEVSRVIYTLFKDELVKLKIITGREPPGKLKLSSKAILVKLAEQDEFPQWIVDARKIASILAKDMFPVLRAKQFHSGLNQHRIYSTSSPYTATGRMASNEPNLQSMARNFRSAGEEILIRRGFVPMSGSVILSADFSQLEMRLLAHLSGDMRLCQMFSDPEGDVFAHVASQWRQRRLEDVSSRERQQAKELCYGIIYGKSVKSLAEDLAVTQEEGEIFLQSFHATFPGIQKYTSKVIANCRQLGYVETLLGRRRYLPNITSSNIHLKARAERQAINSTIQGSAADLLKSCLIGIDAELAKRFPESFKPHRSYGASTHVPIRGAFIVMQLHDEIILEVHESILSTVSQLVRFRMERAISLRVPLVVKLKTGPHWSSVTPFEAL</sequence>
<dbReference type="GO" id="GO:0003887">
    <property type="term" value="F:DNA-directed DNA polymerase activity"/>
    <property type="evidence" value="ECO:0007669"/>
    <property type="project" value="UniProtKB-KW"/>
</dbReference>
<evidence type="ECO:0000259" key="10">
    <source>
        <dbReference type="PROSITE" id="PS51194"/>
    </source>
</evidence>
<organism evidence="11 12">
    <name type="scientific">Tropilaelaps mercedesae</name>
    <dbReference type="NCBI Taxonomy" id="418985"/>
    <lineage>
        <taxon>Eukaryota</taxon>
        <taxon>Metazoa</taxon>
        <taxon>Ecdysozoa</taxon>
        <taxon>Arthropoda</taxon>
        <taxon>Chelicerata</taxon>
        <taxon>Arachnida</taxon>
        <taxon>Acari</taxon>
        <taxon>Parasitiformes</taxon>
        <taxon>Mesostigmata</taxon>
        <taxon>Gamasina</taxon>
        <taxon>Dermanyssoidea</taxon>
        <taxon>Laelapidae</taxon>
        <taxon>Tropilaelaps</taxon>
    </lineage>
</organism>
<evidence type="ECO:0000256" key="5">
    <source>
        <dbReference type="ARBA" id="ARBA00022840"/>
    </source>
</evidence>
<dbReference type="SUPFAM" id="SSF56672">
    <property type="entry name" value="DNA/RNA polymerases"/>
    <property type="match status" value="1"/>
</dbReference>
<keyword evidence="6" id="KW-0239">DNA-directed DNA polymerase</keyword>
<reference evidence="11 12" key="1">
    <citation type="journal article" date="2017" name="Gigascience">
        <title>Draft genome of the honey bee ectoparasitic mite, Tropilaelaps mercedesae, is shaped by the parasitic life history.</title>
        <authorList>
            <person name="Dong X."/>
            <person name="Armstrong S.D."/>
            <person name="Xia D."/>
            <person name="Makepeace B.L."/>
            <person name="Darby A.C."/>
            <person name="Kadowaki T."/>
        </authorList>
    </citation>
    <scope>NUCLEOTIDE SEQUENCE [LARGE SCALE GENOMIC DNA]</scope>
    <source>
        <strain evidence="11">Wuxi-XJTLU</strain>
    </source>
</reference>
<dbReference type="Gene3D" id="1.10.3380.20">
    <property type="match status" value="1"/>
</dbReference>
<keyword evidence="2" id="KW-0808">Transferase</keyword>
<evidence type="ECO:0000259" key="9">
    <source>
        <dbReference type="PROSITE" id="PS51192"/>
    </source>
</evidence>
<keyword evidence="12" id="KW-1185">Reference proteome</keyword>
<dbReference type="FunCoup" id="A0A1V9X7U1">
    <property type="interactions" value="697"/>
</dbReference>
<dbReference type="Proteomes" id="UP000192247">
    <property type="component" value="Unassembled WGS sequence"/>
</dbReference>
<evidence type="ECO:0000256" key="7">
    <source>
        <dbReference type="ARBA" id="ARBA00049244"/>
    </source>
</evidence>
<dbReference type="Pfam" id="PF00270">
    <property type="entry name" value="DEAD"/>
    <property type="match status" value="1"/>
</dbReference>
<dbReference type="CDD" id="cd18795">
    <property type="entry name" value="SF2_C_Ski2"/>
    <property type="match status" value="1"/>
</dbReference>
<dbReference type="EMBL" id="MNPL01020321">
    <property type="protein sequence ID" value="OQR69619.1"/>
    <property type="molecule type" value="Genomic_DNA"/>
</dbReference>
<keyword evidence="3" id="KW-0548">Nucleotidyltransferase</keyword>
<dbReference type="GO" id="GO:0006261">
    <property type="term" value="P:DNA-templated DNA replication"/>
    <property type="evidence" value="ECO:0007669"/>
    <property type="project" value="InterPro"/>
</dbReference>
<evidence type="ECO:0000256" key="4">
    <source>
        <dbReference type="ARBA" id="ARBA00022741"/>
    </source>
</evidence>
<dbReference type="InParanoid" id="A0A1V9X7U1"/>
<dbReference type="SMART" id="SM00482">
    <property type="entry name" value="POLAc"/>
    <property type="match status" value="1"/>
</dbReference>
<dbReference type="PROSITE" id="PS51194">
    <property type="entry name" value="HELICASE_CTER"/>
    <property type="match status" value="1"/>
</dbReference>
<dbReference type="InterPro" id="IPR001098">
    <property type="entry name" value="DNA-dir_DNA_pol_A_palm_dom"/>
</dbReference>
<dbReference type="FunFam" id="3.40.50.300:FF:000753">
    <property type="entry name" value="Polymerase (DNA directed), theta"/>
    <property type="match status" value="1"/>
</dbReference>
<dbReference type="FunFam" id="1.10.150.20:FF:000002">
    <property type="entry name" value="DNA polymerase I"/>
    <property type="match status" value="1"/>
</dbReference>
<dbReference type="GO" id="GO:0003677">
    <property type="term" value="F:DNA binding"/>
    <property type="evidence" value="ECO:0007669"/>
    <property type="project" value="InterPro"/>
</dbReference>
<dbReference type="GO" id="GO:0005524">
    <property type="term" value="F:ATP binding"/>
    <property type="evidence" value="ECO:0007669"/>
    <property type="project" value="UniProtKB-KW"/>
</dbReference>
<dbReference type="InterPro" id="IPR014001">
    <property type="entry name" value="Helicase_ATP-bd"/>
</dbReference>
<dbReference type="PRINTS" id="PR00868">
    <property type="entry name" value="DNAPOLI"/>
</dbReference>
<comment type="catalytic activity">
    <reaction evidence="7">
        <text>DNA(n) + a 2'-deoxyribonucleoside 5'-triphosphate = DNA(n+1) + diphosphate</text>
        <dbReference type="Rhea" id="RHEA:22508"/>
        <dbReference type="Rhea" id="RHEA-COMP:17339"/>
        <dbReference type="Rhea" id="RHEA-COMP:17340"/>
        <dbReference type="ChEBI" id="CHEBI:33019"/>
        <dbReference type="ChEBI" id="CHEBI:61560"/>
        <dbReference type="ChEBI" id="CHEBI:173112"/>
        <dbReference type="EC" id="2.7.7.7"/>
    </reaction>
</comment>
<dbReference type="PROSITE" id="PS00447">
    <property type="entry name" value="DNA_POLYMERASE_A"/>
    <property type="match status" value="1"/>
</dbReference>
<dbReference type="InterPro" id="IPR001650">
    <property type="entry name" value="Helicase_C-like"/>
</dbReference>
<dbReference type="SUPFAM" id="SSF52540">
    <property type="entry name" value="P-loop containing nucleoside triphosphate hydrolases"/>
    <property type="match status" value="1"/>
</dbReference>
<dbReference type="Pfam" id="PF21099">
    <property type="entry name" value="POLQ_helical"/>
    <property type="match status" value="1"/>
</dbReference>
<dbReference type="InterPro" id="IPR048960">
    <property type="entry name" value="POLQ-like_helical"/>
</dbReference>
<feature type="compositionally biased region" description="Polar residues" evidence="8">
    <location>
        <begin position="1073"/>
        <end position="1085"/>
    </location>
</feature>
<evidence type="ECO:0000256" key="6">
    <source>
        <dbReference type="ARBA" id="ARBA00022932"/>
    </source>
</evidence>
<dbReference type="OrthoDB" id="2320933at2759"/>
<dbReference type="Gene3D" id="1.10.150.20">
    <property type="entry name" value="5' to 3' exonuclease, C-terminal subdomain"/>
    <property type="match status" value="1"/>
</dbReference>
<dbReference type="InterPro" id="IPR046931">
    <property type="entry name" value="HTH_61"/>
</dbReference>
<feature type="domain" description="Helicase ATP-binding" evidence="9">
    <location>
        <begin position="52"/>
        <end position="226"/>
    </location>
</feature>
<accession>A0A1V9X7U1</accession>
<dbReference type="Pfam" id="PF00271">
    <property type="entry name" value="Helicase_C"/>
    <property type="match status" value="1"/>
</dbReference>
<feature type="compositionally biased region" description="Polar residues" evidence="8">
    <location>
        <begin position="971"/>
        <end position="987"/>
    </location>
</feature>
<dbReference type="SMART" id="SM00487">
    <property type="entry name" value="DEXDc"/>
    <property type="match status" value="1"/>
</dbReference>
<dbReference type="CDD" id="cd08638">
    <property type="entry name" value="DNA_pol_A_theta"/>
    <property type="match status" value="1"/>
</dbReference>
<dbReference type="Gene3D" id="3.30.70.370">
    <property type="match status" value="1"/>
</dbReference>
<feature type="region of interest" description="Disordered" evidence="8">
    <location>
        <begin position="894"/>
        <end position="915"/>
    </location>
</feature>
<dbReference type="SMART" id="SM00490">
    <property type="entry name" value="HELICc"/>
    <property type="match status" value="1"/>
</dbReference>
<dbReference type="InterPro" id="IPR043502">
    <property type="entry name" value="DNA/RNA_pol_sf"/>
</dbReference>
<gene>
    <name evidence="11" type="ORF">BIW11_12152</name>
</gene>
<evidence type="ECO:0000256" key="8">
    <source>
        <dbReference type="SAM" id="MobiDB-lite"/>
    </source>
</evidence>
<feature type="region of interest" description="Disordered" evidence="8">
    <location>
        <begin position="850"/>
        <end position="880"/>
    </location>
</feature>
<dbReference type="PROSITE" id="PS51192">
    <property type="entry name" value="HELICASE_ATP_BIND_1"/>
    <property type="match status" value="1"/>
</dbReference>
<evidence type="ECO:0000256" key="3">
    <source>
        <dbReference type="ARBA" id="ARBA00022695"/>
    </source>
</evidence>
<dbReference type="InterPro" id="IPR011545">
    <property type="entry name" value="DEAD/DEAH_box_helicase_dom"/>
</dbReference>
<evidence type="ECO:0000256" key="2">
    <source>
        <dbReference type="ARBA" id="ARBA00022679"/>
    </source>
</evidence>
<dbReference type="EC" id="2.7.7.7" evidence="1"/>
<dbReference type="SUPFAM" id="SSF158702">
    <property type="entry name" value="Sec63 N-terminal domain-like"/>
    <property type="match status" value="1"/>
</dbReference>
<feature type="compositionally biased region" description="Basic and acidic residues" evidence="8">
    <location>
        <begin position="1022"/>
        <end position="1031"/>
    </location>
</feature>
<dbReference type="GO" id="GO:0097681">
    <property type="term" value="P:double-strand break repair via alternative nonhomologous end joining"/>
    <property type="evidence" value="ECO:0007669"/>
    <property type="project" value="TreeGrafter"/>
</dbReference>
<keyword evidence="4" id="KW-0547">Nucleotide-binding</keyword>
<evidence type="ECO:0000313" key="12">
    <source>
        <dbReference type="Proteomes" id="UP000192247"/>
    </source>
</evidence>
<feature type="domain" description="Helicase C-terminal" evidence="10">
    <location>
        <begin position="318"/>
        <end position="478"/>
    </location>
</feature>
<feature type="region of interest" description="Disordered" evidence="8">
    <location>
        <begin position="1194"/>
        <end position="1214"/>
    </location>
</feature>
<name>A0A1V9X7U1_9ACAR</name>
<dbReference type="InterPro" id="IPR002298">
    <property type="entry name" value="DNA_polymerase_A"/>
</dbReference>
<comment type="caution">
    <text evidence="11">The sequence shown here is derived from an EMBL/GenBank/DDBJ whole genome shotgun (WGS) entry which is preliminary data.</text>
</comment>
<dbReference type="STRING" id="418985.A0A1V9X7U1"/>
<dbReference type="InterPro" id="IPR027417">
    <property type="entry name" value="P-loop_NTPase"/>
</dbReference>
<evidence type="ECO:0000256" key="1">
    <source>
        <dbReference type="ARBA" id="ARBA00012417"/>
    </source>
</evidence>
<dbReference type="PANTHER" id="PTHR10133:SF62">
    <property type="entry name" value="DNA POLYMERASE THETA"/>
    <property type="match status" value="1"/>
</dbReference>
<dbReference type="Gene3D" id="3.40.50.300">
    <property type="entry name" value="P-loop containing nucleotide triphosphate hydrolases"/>
    <property type="match status" value="2"/>
</dbReference>
<dbReference type="CDD" id="cd18026">
    <property type="entry name" value="DEXHc_POLQ-like"/>
    <property type="match status" value="1"/>
</dbReference>
<proteinExistence type="predicted"/>
<feature type="region of interest" description="Disordered" evidence="8">
    <location>
        <begin position="929"/>
        <end position="1119"/>
    </location>
</feature>
<dbReference type="PANTHER" id="PTHR10133">
    <property type="entry name" value="DNA POLYMERASE I"/>
    <property type="match status" value="1"/>
</dbReference>